<dbReference type="Gene3D" id="2.60.120.430">
    <property type="entry name" value="Galactose-binding lectin"/>
    <property type="match status" value="1"/>
</dbReference>
<name>A0ABP8EUJ7_9MICO</name>
<evidence type="ECO:0000259" key="2">
    <source>
        <dbReference type="Pfam" id="PF13676"/>
    </source>
</evidence>
<feature type="region of interest" description="Disordered" evidence="1">
    <location>
        <begin position="194"/>
        <end position="225"/>
    </location>
</feature>
<evidence type="ECO:0000256" key="1">
    <source>
        <dbReference type="SAM" id="MobiDB-lite"/>
    </source>
</evidence>
<dbReference type="Proteomes" id="UP001499841">
    <property type="component" value="Unassembled WGS sequence"/>
</dbReference>
<gene>
    <name evidence="3" type="ORF">GCM10022262_20200</name>
</gene>
<sequence>MSAREERGAGPLTVFISYRRSDAAGTAGRIHDSLVKRFDDDHVFMDVGSIRPGEDFTEVLADVLDRCTAVVVVIGPGWVAATEKDGRRRLDDPRDYVRTEVARALSAGVSVFPVLVDGAVMPRAEDLPPDLQGLTTRQAIEISATRYQYDVGQLVTALRHLHRPWWRTGAGRAALAVAAVAAVVTGALLWPDGAEDGGAGAEESTATGPTGAQGTTGTETATATQEPTVALLRARVNFQMPGSETPEGYLADFGEPFGPREGPDQGEGLTYGWVHQGTHDPYDMVGKGRDRDTPGIEQRRDTLMHMQAGDPGSWEIAVPNGRYAVDVSVGDAAPTGAHSINVEGVPVISGFDGTAELYEENGTQVEVTDGVLTVDCVGGQNTKINYVHVTQLP</sequence>
<dbReference type="InterPro" id="IPR008979">
    <property type="entry name" value="Galactose-bd-like_sf"/>
</dbReference>
<dbReference type="SUPFAM" id="SSF52200">
    <property type="entry name" value="Toll/Interleukin receptor TIR domain"/>
    <property type="match status" value="1"/>
</dbReference>
<dbReference type="Pfam" id="PF13676">
    <property type="entry name" value="TIR_2"/>
    <property type="match status" value="1"/>
</dbReference>
<dbReference type="EMBL" id="BAABBA010000008">
    <property type="protein sequence ID" value="GAA4287661.1"/>
    <property type="molecule type" value="Genomic_DNA"/>
</dbReference>
<dbReference type="SUPFAM" id="SSF49785">
    <property type="entry name" value="Galactose-binding domain-like"/>
    <property type="match status" value="1"/>
</dbReference>
<accession>A0ABP8EUJ7</accession>
<evidence type="ECO:0000313" key="3">
    <source>
        <dbReference type="EMBL" id="GAA4287661.1"/>
    </source>
</evidence>
<dbReference type="Gene3D" id="3.40.50.10140">
    <property type="entry name" value="Toll/interleukin-1 receptor homology (TIR) domain"/>
    <property type="match status" value="1"/>
</dbReference>
<feature type="domain" description="TIR" evidence="2">
    <location>
        <begin position="14"/>
        <end position="143"/>
    </location>
</feature>
<dbReference type="InterPro" id="IPR000157">
    <property type="entry name" value="TIR_dom"/>
</dbReference>
<dbReference type="RefSeq" id="WP_345040594.1">
    <property type="nucleotide sequence ID" value="NZ_BAABBA010000008.1"/>
</dbReference>
<reference evidence="4" key="1">
    <citation type="journal article" date="2019" name="Int. J. Syst. Evol. Microbiol.">
        <title>The Global Catalogue of Microorganisms (GCM) 10K type strain sequencing project: providing services to taxonomists for standard genome sequencing and annotation.</title>
        <authorList>
            <consortium name="The Broad Institute Genomics Platform"/>
            <consortium name="The Broad Institute Genome Sequencing Center for Infectious Disease"/>
            <person name="Wu L."/>
            <person name="Ma J."/>
        </authorList>
    </citation>
    <scope>NUCLEOTIDE SEQUENCE [LARGE SCALE GENOMIC DNA]</scope>
    <source>
        <strain evidence="4">JCM 17459</strain>
    </source>
</reference>
<evidence type="ECO:0000313" key="4">
    <source>
        <dbReference type="Proteomes" id="UP001499841"/>
    </source>
</evidence>
<proteinExistence type="predicted"/>
<feature type="compositionally biased region" description="Low complexity" evidence="1">
    <location>
        <begin position="201"/>
        <end position="225"/>
    </location>
</feature>
<dbReference type="InterPro" id="IPR035897">
    <property type="entry name" value="Toll_tir_struct_dom_sf"/>
</dbReference>
<protein>
    <recommendedName>
        <fullName evidence="2">TIR domain-containing protein</fullName>
    </recommendedName>
</protein>
<comment type="caution">
    <text evidence="3">The sequence shown here is derived from an EMBL/GenBank/DDBJ whole genome shotgun (WGS) entry which is preliminary data.</text>
</comment>
<organism evidence="3 4">
    <name type="scientific">Georgenia daeguensis</name>
    <dbReference type="NCBI Taxonomy" id="908355"/>
    <lineage>
        <taxon>Bacteria</taxon>
        <taxon>Bacillati</taxon>
        <taxon>Actinomycetota</taxon>
        <taxon>Actinomycetes</taxon>
        <taxon>Micrococcales</taxon>
        <taxon>Bogoriellaceae</taxon>
        <taxon>Georgenia</taxon>
    </lineage>
</organism>
<keyword evidence="4" id="KW-1185">Reference proteome</keyword>